<feature type="region of interest" description="Disordered" evidence="12">
    <location>
        <begin position="793"/>
        <end position="854"/>
    </location>
</feature>
<evidence type="ECO:0000259" key="13">
    <source>
        <dbReference type="PROSITE" id="PS50067"/>
    </source>
</evidence>
<dbReference type="EMBL" id="CDMY01000356">
    <property type="protein sequence ID" value="CEM05190.1"/>
    <property type="molecule type" value="Genomic_DNA"/>
</dbReference>
<dbReference type="GO" id="GO:0008017">
    <property type="term" value="F:microtubule binding"/>
    <property type="evidence" value="ECO:0007669"/>
    <property type="project" value="InterPro"/>
</dbReference>
<keyword evidence="4 9" id="KW-0547">Nucleotide-binding</keyword>
<dbReference type="InterPro" id="IPR059182">
    <property type="entry name" value="Khc_C"/>
</dbReference>
<dbReference type="Gene3D" id="3.40.850.10">
    <property type="entry name" value="Kinesin motor domain"/>
    <property type="match status" value="1"/>
</dbReference>
<feature type="region of interest" description="Disordered" evidence="12">
    <location>
        <begin position="392"/>
        <end position="422"/>
    </location>
</feature>
<accession>A0A0G4F1D2</accession>
<dbReference type="STRING" id="1169540.A0A0G4F1D2"/>
<feature type="coiled-coil region" evidence="11">
    <location>
        <begin position="709"/>
        <end position="750"/>
    </location>
</feature>
<gene>
    <name evidence="14" type="ORF">Vbra_14156</name>
</gene>
<feature type="coiled-coil region" evidence="11">
    <location>
        <begin position="602"/>
        <end position="669"/>
    </location>
</feature>
<dbReference type="GO" id="GO:0007018">
    <property type="term" value="P:microtubule-based movement"/>
    <property type="evidence" value="ECO:0007669"/>
    <property type="project" value="InterPro"/>
</dbReference>
<dbReference type="CDD" id="cd23649">
    <property type="entry name" value="Khc_CBD_cc"/>
    <property type="match status" value="1"/>
</dbReference>
<evidence type="ECO:0000256" key="7">
    <source>
        <dbReference type="ARBA" id="ARBA00023175"/>
    </source>
</evidence>
<dbReference type="FunFam" id="3.40.850.10:FF:000031">
    <property type="entry name" value="Kinesin-like protein"/>
    <property type="match status" value="1"/>
</dbReference>
<dbReference type="OMA" id="ETRHERC"/>
<keyword evidence="8" id="KW-0206">Cytoskeleton</keyword>
<keyword evidence="7 9" id="KW-0505">Motor protein</keyword>
<organism evidence="14 15">
    <name type="scientific">Vitrella brassicaformis (strain CCMP3155)</name>
    <dbReference type="NCBI Taxonomy" id="1169540"/>
    <lineage>
        <taxon>Eukaryota</taxon>
        <taxon>Sar</taxon>
        <taxon>Alveolata</taxon>
        <taxon>Colpodellida</taxon>
        <taxon>Vitrellaceae</taxon>
        <taxon>Vitrella</taxon>
    </lineage>
</organism>
<evidence type="ECO:0000256" key="10">
    <source>
        <dbReference type="RuleBase" id="RU000394"/>
    </source>
</evidence>
<feature type="binding site" evidence="9">
    <location>
        <begin position="91"/>
        <end position="98"/>
    </location>
    <ligand>
        <name>ATP</name>
        <dbReference type="ChEBI" id="CHEBI:30616"/>
    </ligand>
</feature>
<evidence type="ECO:0000256" key="4">
    <source>
        <dbReference type="ARBA" id="ARBA00022741"/>
    </source>
</evidence>
<dbReference type="AlphaFoldDB" id="A0A0G4F1D2"/>
<dbReference type="SMART" id="SM00129">
    <property type="entry name" value="KISc"/>
    <property type="match status" value="1"/>
</dbReference>
<dbReference type="InterPro" id="IPR001752">
    <property type="entry name" value="Kinesin_motor_dom"/>
</dbReference>
<comment type="subcellular location">
    <subcellularLocation>
        <location evidence="1">Cytoplasm</location>
        <location evidence="1">Cytoskeleton</location>
    </subcellularLocation>
</comment>
<evidence type="ECO:0000256" key="11">
    <source>
        <dbReference type="SAM" id="Coils"/>
    </source>
</evidence>
<keyword evidence="5 9" id="KW-0067">ATP-binding</keyword>
<dbReference type="Proteomes" id="UP000041254">
    <property type="component" value="Unassembled WGS sequence"/>
</dbReference>
<dbReference type="PANTHER" id="PTHR47968">
    <property type="entry name" value="CENTROMERE PROTEIN E"/>
    <property type="match status" value="1"/>
</dbReference>
<evidence type="ECO:0000313" key="15">
    <source>
        <dbReference type="Proteomes" id="UP000041254"/>
    </source>
</evidence>
<evidence type="ECO:0000256" key="12">
    <source>
        <dbReference type="SAM" id="MobiDB-lite"/>
    </source>
</evidence>
<dbReference type="GO" id="GO:0003777">
    <property type="term" value="F:microtubule motor activity"/>
    <property type="evidence" value="ECO:0007669"/>
    <property type="project" value="InterPro"/>
</dbReference>
<name>A0A0G4F1D2_VITBC</name>
<feature type="coiled-coil region" evidence="11">
    <location>
        <begin position="337"/>
        <end position="371"/>
    </location>
</feature>
<dbReference type="PANTHER" id="PTHR47968:SF17">
    <property type="entry name" value="KINESIN-LIKE PROTEIN"/>
    <property type="match status" value="1"/>
</dbReference>
<evidence type="ECO:0000256" key="5">
    <source>
        <dbReference type="ARBA" id="ARBA00022840"/>
    </source>
</evidence>
<dbReference type="PhylomeDB" id="A0A0G4F1D2"/>
<dbReference type="Pfam" id="PF00225">
    <property type="entry name" value="Kinesin"/>
    <property type="match status" value="1"/>
</dbReference>
<evidence type="ECO:0000256" key="3">
    <source>
        <dbReference type="ARBA" id="ARBA00022701"/>
    </source>
</evidence>
<evidence type="ECO:0000313" key="14">
    <source>
        <dbReference type="EMBL" id="CEM05190.1"/>
    </source>
</evidence>
<dbReference type="PRINTS" id="PR00380">
    <property type="entry name" value="KINESINHEAVY"/>
</dbReference>
<dbReference type="InterPro" id="IPR036961">
    <property type="entry name" value="Kinesin_motor_dom_sf"/>
</dbReference>
<evidence type="ECO:0000256" key="2">
    <source>
        <dbReference type="ARBA" id="ARBA00022490"/>
    </source>
</evidence>
<dbReference type="PROSITE" id="PS50067">
    <property type="entry name" value="KINESIN_MOTOR_2"/>
    <property type="match status" value="1"/>
</dbReference>
<keyword evidence="2" id="KW-0963">Cytoplasm</keyword>
<dbReference type="InParanoid" id="A0A0G4F1D2"/>
<comment type="similarity">
    <text evidence="9 10">Belongs to the TRAFAC class myosin-kinesin ATPase superfamily. Kinesin family.</text>
</comment>
<dbReference type="CDD" id="cd01369">
    <property type="entry name" value="KISc_KHC_KIF5"/>
    <property type="match status" value="1"/>
</dbReference>
<dbReference type="InterPro" id="IPR027417">
    <property type="entry name" value="P-loop_NTPase"/>
</dbReference>
<reference evidence="14 15" key="1">
    <citation type="submission" date="2014-11" db="EMBL/GenBank/DDBJ databases">
        <authorList>
            <person name="Zhu J."/>
            <person name="Qi W."/>
            <person name="Song R."/>
        </authorList>
    </citation>
    <scope>NUCLEOTIDE SEQUENCE [LARGE SCALE GENOMIC DNA]</scope>
</reference>
<protein>
    <recommendedName>
        <fullName evidence="10">Kinesin-like protein</fullName>
    </recommendedName>
</protein>
<evidence type="ECO:0000256" key="9">
    <source>
        <dbReference type="PROSITE-ProRule" id="PRU00283"/>
    </source>
</evidence>
<sequence length="854" mass="93846">MSAENVKVVCRVRPLNDKEKGEGGIICVKVPEEKTIQLLDGGKKSAGDDRTFVFDRTFDWNCTQRQVYDFAARPIIESVLRGFNGTVLAYGQTSSGKTHTMQGVIEDQEQRGIIPRMVNTIFEGVDAADEHIEFTVKVAILEIYMEKIRDLLDPSKDNLKVHEDKVHGIYVGDITEEYVTCEQDVFDIMRIGQENRSVAATNMNAHSSRSHLVFILSISQRNLHDLSVKVGKLYLVDLAGSEKVAKTGAAGSTLDEAKMINKSLSALGNVINALTDPKTSHVPYRDSKLTRILQESLGGNSKTCLIITASPSSYNEAETLSTLRFGWRAKQIKNVAKVNQERSVEELKMLLEKAERTIEEQKGRIRLLEETLRTNGITVPGGISKAPAAEAAAAASGMHHSKSEKTFSKPPKPEEEADEESEFLQLMEELYQKKAELKEQSEAITELNRHVQSVNEQQKTVEAENQILVNRIADLSVTCEQLQYERQEQLDTIQQLEASRKAVESELKVLQDSQKNLLAQISEKDKEIDSMAKAGAVPTIPEDRVADMPKVAAAGSSEIAKIREQLLGQEGASASEELAGSTDAAAAGGELSKQMHELQKFKLSALAQMEQLKKQNDDLRKGVYGKGDGAWAKEREAMLADMQREQEQVADLKVMLLEERKKAEDLKEMLKDGERPLRRKVSQLDRNLEQLTIMYHKLVSQNSGLKVECQVNDKKIQRKEQRIAQLERNLKEAKAKYEKLLQQCANLTNTVEHMYRTGTIAGMAGMGAGGAAAAGAGSSAGGGAIAPGSARRANIARPLKGGSHRVRRPTQAREMGEGGEGDESPFRGGITTITEEGDADGGDAADPEKRGAGA</sequence>
<dbReference type="InterPro" id="IPR019821">
    <property type="entry name" value="Kinesin_motor_CS"/>
</dbReference>
<feature type="domain" description="Kinesin motor" evidence="13">
    <location>
        <begin position="5"/>
        <end position="332"/>
    </location>
</feature>
<evidence type="ECO:0000256" key="1">
    <source>
        <dbReference type="ARBA" id="ARBA00004245"/>
    </source>
</evidence>
<feature type="compositionally biased region" description="Basic and acidic residues" evidence="12">
    <location>
        <begin position="401"/>
        <end position="414"/>
    </location>
</feature>
<evidence type="ECO:0000256" key="8">
    <source>
        <dbReference type="ARBA" id="ARBA00023212"/>
    </source>
</evidence>
<dbReference type="GO" id="GO:0005874">
    <property type="term" value="C:microtubule"/>
    <property type="evidence" value="ECO:0007669"/>
    <property type="project" value="UniProtKB-KW"/>
</dbReference>
<evidence type="ECO:0000256" key="6">
    <source>
        <dbReference type="ARBA" id="ARBA00023054"/>
    </source>
</evidence>
<proteinExistence type="inferred from homology"/>
<dbReference type="SUPFAM" id="SSF52540">
    <property type="entry name" value="P-loop containing nucleoside triphosphate hydrolases"/>
    <property type="match status" value="1"/>
</dbReference>
<keyword evidence="6 11" id="KW-0175">Coiled coil</keyword>
<dbReference type="GO" id="GO:0005524">
    <property type="term" value="F:ATP binding"/>
    <property type="evidence" value="ECO:0007669"/>
    <property type="project" value="UniProtKB-UniRule"/>
</dbReference>
<dbReference type="VEuPathDB" id="CryptoDB:Vbra_14156"/>
<dbReference type="OrthoDB" id="3176171at2759"/>
<keyword evidence="15" id="KW-1185">Reference proteome</keyword>
<feature type="compositionally biased region" description="Acidic residues" evidence="12">
    <location>
        <begin position="835"/>
        <end position="845"/>
    </location>
</feature>
<dbReference type="PROSITE" id="PS00411">
    <property type="entry name" value="KINESIN_MOTOR_1"/>
    <property type="match status" value="1"/>
</dbReference>
<keyword evidence="3 10" id="KW-0493">Microtubule</keyword>
<dbReference type="InterPro" id="IPR027640">
    <property type="entry name" value="Kinesin-like_fam"/>
</dbReference>